<protein>
    <recommendedName>
        <fullName evidence="2">SLH domain-containing protein</fullName>
    </recommendedName>
</protein>
<evidence type="ECO:0000256" key="1">
    <source>
        <dbReference type="SAM" id="SignalP"/>
    </source>
</evidence>
<evidence type="ECO:0000313" key="4">
    <source>
        <dbReference type="Proteomes" id="UP000245423"/>
    </source>
</evidence>
<evidence type="ECO:0000313" key="3">
    <source>
        <dbReference type="EMBL" id="SHD76229.1"/>
    </source>
</evidence>
<feature type="domain" description="SLH" evidence="2">
    <location>
        <begin position="78"/>
        <end position="142"/>
    </location>
</feature>
<dbReference type="Proteomes" id="UP000245423">
    <property type="component" value="Chromosome 1"/>
</dbReference>
<dbReference type="InterPro" id="IPR001119">
    <property type="entry name" value="SLH_dom"/>
</dbReference>
<dbReference type="PROSITE" id="PS51272">
    <property type="entry name" value="SLH"/>
    <property type="match status" value="1"/>
</dbReference>
<accession>A0A1M4PL96</accession>
<organism evidence="3 4">
    <name type="scientific">[Clostridium] ultunense Esp</name>
    <dbReference type="NCBI Taxonomy" id="1288971"/>
    <lineage>
        <taxon>Bacteria</taxon>
        <taxon>Bacillati</taxon>
        <taxon>Bacillota</taxon>
        <taxon>Tissierellia</taxon>
        <taxon>Tissierellales</taxon>
        <taxon>Tepidimicrobiaceae</taxon>
        <taxon>Schnuerera</taxon>
    </lineage>
</organism>
<keyword evidence="4" id="KW-1185">Reference proteome</keyword>
<keyword evidence="1" id="KW-0732">Signal</keyword>
<dbReference type="EMBL" id="LT669839">
    <property type="protein sequence ID" value="SHD76229.1"/>
    <property type="molecule type" value="Genomic_DNA"/>
</dbReference>
<gene>
    <name evidence="3" type="ORF">CUESP1_0850</name>
</gene>
<sequence>MKRKLSLLLAVVMILGTFSFAFADDDFDVPAFLEKEGILKGNTKGDLMLDEPLLRKDAVVLLARLLKAEDEAEAFEKEGLPTFNDLAGNPYYNAFLAWAEDNGYFTGKPDGSFGYEDNLEAVEYALVLLRALGYVNEDKADEWEKAWDTAKELGLLEDVKAERREEILRKEVAQMTYNALGVTMKDSDKTLAEFLGITLPEPDVLEVVEVYTENLAEVVVELSNAKLADKAKLENPANYRIDKYNVEKS</sequence>
<proteinExistence type="predicted"/>
<evidence type="ECO:0000259" key="2">
    <source>
        <dbReference type="PROSITE" id="PS51272"/>
    </source>
</evidence>
<dbReference type="AlphaFoldDB" id="A0A1M4PL96"/>
<dbReference type="RefSeq" id="WP_109840479.1">
    <property type="nucleotide sequence ID" value="NZ_LT669839.1"/>
</dbReference>
<dbReference type="OrthoDB" id="1706086at2"/>
<feature type="signal peptide" evidence="1">
    <location>
        <begin position="1"/>
        <end position="23"/>
    </location>
</feature>
<reference evidence="3 4" key="1">
    <citation type="submission" date="2016-11" db="EMBL/GenBank/DDBJ databases">
        <authorList>
            <person name="Manzoor S."/>
        </authorList>
    </citation>
    <scope>NUCLEOTIDE SEQUENCE [LARGE SCALE GENOMIC DNA]</scope>
    <source>
        <strain evidence="3">Clostridium ultunense strain Esp</strain>
    </source>
</reference>
<name>A0A1M4PL96_9FIRM</name>
<feature type="chain" id="PRO_5012657388" description="SLH domain-containing protein" evidence="1">
    <location>
        <begin position="24"/>
        <end position="249"/>
    </location>
</feature>